<name>A0AAN8PUS1_POLSC</name>
<evidence type="ECO:0000313" key="3">
    <source>
        <dbReference type="Proteomes" id="UP001372834"/>
    </source>
</evidence>
<feature type="compositionally biased region" description="Basic and acidic residues" evidence="1">
    <location>
        <begin position="87"/>
        <end position="103"/>
    </location>
</feature>
<dbReference type="EMBL" id="JAWJWE010000039">
    <property type="protein sequence ID" value="KAK6621238.1"/>
    <property type="molecule type" value="Genomic_DNA"/>
</dbReference>
<evidence type="ECO:0000256" key="1">
    <source>
        <dbReference type="SAM" id="MobiDB-lite"/>
    </source>
</evidence>
<dbReference type="AlphaFoldDB" id="A0AAN8PUS1"/>
<comment type="caution">
    <text evidence="2">The sequence shown here is derived from an EMBL/GenBank/DDBJ whole genome shotgun (WGS) entry which is preliminary data.</text>
</comment>
<feature type="compositionally biased region" description="Pro residues" evidence="1">
    <location>
        <begin position="34"/>
        <end position="47"/>
    </location>
</feature>
<gene>
    <name evidence="2" type="ORF">RUM43_011544</name>
</gene>
<proteinExistence type="predicted"/>
<feature type="compositionally biased region" description="Basic and acidic residues" evidence="1">
    <location>
        <begin position="65"/>
        <end position="77"/>
    </location>
</feature>
<reference evidence="2 3" key="1">
    <citation type="submission" date="2023-10" db="EMBL/GenBank/DDBJ databases">
        <title>Genomes of two closely related lineages of the louse Polyplax serrata with different host specificities.</title>
        <authorList>
            <person name="Martinu J."/>
            <person name="Tarabai H."/>
            <person name="Stefka J."/>
            <person name="Hypsa V."/>
        </authorList>
    </citation>
    <scope>NUCLEOTIDE SEQUENCE [LARGE SCALE GENOMIC DNA]</scope>
    <source>
        <strain evidence="2">HR10_N</strain>
    </source>
</reference>
<evidence type="ECO:0000313" key="2">
    <source>
        <dbReference type="EMBL" id="KAK6621238.1"/>
    </source>
</evidence>
<organism evidence="2 3">
    <name type="scientific">Polyplax serrata</name>
    <name type="common">Common mouse louse</name>
    <dbReference type="NCBI Taxonomy" id="468196"/>
    <lineage>
        <taxon>Eukaryota</taxon>
        <taxon>Metazoa</taxon>
        <taxon>Ecdysozoa</taxon>
        <taxon>Arthropoda</taxon>
        <taxon>Hexapoda</taxon>
        <taxon>Insecta</taxon>
        <taxon>Pterygota</taxon>
        <taxon>Neoptera</taxon>
        <taxon>Paraneoptera</taxon>
        <taxon>Psocodea</taxon>
        <taxon>Troctomorpha</taxon>
        <taxon>Phthiraptera</taxon>
        <taxon>Anoplura</taxon>
        <taxon>Polyplacidae</taxon>
        <taxon>Polyplax</taxon>
    </lineage>
</organism>
<dbReference type="Proteomes" id="UP001372834">
    <property type="component" value="Unassembled WGS sequence"/>
</dbReference>
<sequence>MRRFARLEEFCAKHKLIVSLDEKPQMLVDSTGIGPPPPPPPPPPPTSDKPDDPHESPETSQEEADDRKLEDDAKEETAEGATTGTNQDRRDEGFDKSPNRSTR</sequence>
<feature type="compositionally biased region" description="Basic and acidic residues" evidence="1">
    <location>
        <begin position="48"/>
        <end position="57"/>
    </location>
</feature>
<accession>A0AAN8PUS1</accession>
<protein>
    <submittedName>
        <fullName evidence="2">Uncharacterized protein</fullName>
    </submittedName>
</protein>
<feature type="region of interest" description="Disordered" evidence="1">
    <location>
        <begin position="21"/>
        <end position="103"/>
    </location>
</feature>